<evidence type="ECO:0008006" key="6">
    <source>
        <dbReference type="Google" id="ProtNLM"/>
    </source>
</evidence>
<dbReference type="AlphaFoldDB" id="A0AAP0E427"/>
<organism evidence="4 5">
    <name type="scientific">Stephania yunnanensis</name>
    <dbReference type="NCBI Taxonomy" id="152371"/>
    <lineage>
        <taxon>Eukaryota</taxon>
        <taxon>Viridiplantae</taxon>
        <taxon>Streptophyta</taxon>
        <taxon>Embryophyta</taxon>
        <taxon>Tracheophyta</taxon>
        <taxon>Spermatophyta</taxon>
        <taxon>Magnoliopsida</taxon>
        <taxon>Ranunculales</taxon>
        <taxon>Menispermaceae</taxon>
        <taxon>Menispermoideae</taxon>
        <taxon>Cissampelideae</taxon>
        <taxon>Stephania</taxon>
    </lineage>
</organism>
<keyword evidence="5" id="KW-1185">Reference proteome</keyword>
<evidence type="ECO:0000256" key="3">
    <source>
        <dbReference type="PROSITE-ProRule" id="PRU01191"/>
    </source>
</evidence>
<comment type="similarity">
    <text evidence="3">Belongs to the GRAS family.</text>
</comment>
<accession>A0AAP0E427</accession>
<feature type="region of interest" description="SAW" evidence="3">
    <location>
        <begin position="388"/>
        <end position="464"/>
    </location>
</feature>
<keyword evidence="1" id="KW-0805">Transcription regulation</keyword>
<dbReference type="EMBL" id="JBBNAF010000013">
    <property type="protein sequence ID" value="KAK9086305.1"/>
    <property type="molecule type" value="Genomic_DNA"/>
</dbReference>
<proteinExistence type="inferred from homology"/>
<sequence>MELLKSKFPKKINGGRLVMSEKCCNEKASISYSNTEFQRLSTEEVMRVAGALLLQFNEQNGNNVDVAMLMQPFSCDRIGLAKEENNDVELARLLIAAAEKVGNKQFDQASKLLTKCDYLSSTTGTPVQRVVYQFGEALRERINRQTGRIPIEDYFPQERIHLEYVEEAMMSPNSALLACYQLLPFCKVLNFAGIQAVIDNIASAKKVHFIQIGIKIGMECSILMQALVTRRGVSLEHFKLTTIVTRNQKKVEETGKRLASFADSMNIPFIFNVIGLSDMKDIKEELFSREENEVVAVYCPFVLGTMIPWPDQLETLIRVIRKLHPCVMVVYEVEGNHNSPLFVNRFIESLFFYSAFFDCLEECMDRDNQDRINIEINYFGQGILNVVAAEGEERVVRHVGIDVWRSFFSRFGLVETELSYSSIYQANLVNKQFACANSCTLGMNGKTLTVGWKGTPIHSLSTWKFRNV</sequence>
<dbReference type="Pfam" id="PF03514">
    <property type="entry name" value="GRAS"/>
    <property type="match status" value="1"/>
</dbReference>
<protein>
    <recommendedName>
        <fullName evidence="6">DELLA protein</fullName>
    </recommendedName>
</protein>
<keyword evidence="2" id="KW-0804">Transcription</keyword>
<evidence type="ECO:0000256" key="1">
    <source>
        <dbReference type="ARBA" id="ARBA00023015"/>
    </source>
</evidence>
<evidence type="ECO:0000313" key="5">
    <source>
        <dbReference type="Proteomes" id="UP001420932"/>
    </source>
</evidence>
<feature type="region of interest" description="Leucine repeat II (LRII)" evidence="3">
    <location>
        <begin position="253"/>
        <end position="285"/>
    </location>
</feature>
<name>A0AAP0E427_9MAGN</name>
<comment type="caution">
    <text evidence="3">Lacks conserved residue(s) required for the propagation of feature annotation.</text>
</comment>
<evidence type="ECO:0000313" key="4">
    <source>
        <dbReference type="EMBL" id="KAK9086305.1"/>
    </source>
</evidence>
<dbReference type="PROSITE" id="PS50985">
    <property type="entry name" value="GRAS"/>
    <property type="match status" value="1"/>
</dbReference>
<evidence type="ECO:0000256" key="2">
    <source>
        <dbReference type="ARBA" id="ARBA00023163"/>
    </source>
</evidence>
<comment type="caution">
    <text evidence="4">The sequence shown here is derived from an EMBL/GenBank/DDBJ whole genome shotgun (WGS) entry which is preliminary data.</text>
</comment>
<dbReference type="InterPro" id="IPR005202">
    <property type="entry name" value="TF_GRAS"/>
</dbReference>
<dbReference type="Proteomes" id="UP001420932">
    <property type="component" value="Unassembled WGS sequence"/>
</dbReference>
<gene>
    <name evidence="4" type="ORF">Syun_028699</name>
</gene>
<dbReference type="PANTHER" id="PTHR31636">
    <property type="entry name" value="OSJNBA0084A10.13 PROTEIN-RELATED"/>
    <property type="match status" value="1"/>
</dbReference>
<reference evidence="4 5" key="1">
    <citation type="submission" date="2024-01" db="EMBL/GenBank/DDBJ databases">
        <title>Genome assemblies of Stephania.</title>
        <authorList>
            <person name="Yang L."/>
        </authorList>
    </citation>
    <scope>NUCLEOTIDE SEQUENCE [LARGE SCALE GENOMIC DNA]</scope>
    <source>
        <strain evidence="4">YNDBR</strain>
        <tissue evidence="4">Leaf</tissue>
    </source>
</reference>